<dbReference type="EMBL" id="FZQP02003878">
    <property type="protein sequence ID" value="VVC98904.1"/>
    <property type="molecule type" value="Genomic_DNA"/>
</dbReference>
<protein>
    <submittedName>
        <fullName evidence="3">Uncharacterized protein</fullName>
    </submittedName>
</protein>
<keyword evidence="1" id="KW-0479">Metal-binding</keyword>
<dbReference type="GO" id="GO:0004659">
    <property type="term" value="F:prenyltransferase activity"/>
    <property type="evidence" value="ECO:0007669"/>
    <property type="project" value="InterPro"/>
</dbReference>
<dbReference type="AlphaFoldDB" id="A0A5E4QLX0"/>
<evidence type="ECO:0000256" key="1">
    <source>
        <dbReference type="ARBA" id="ARBA00022723"/>
    </source>
</evidence>
<dbReference type="Pfam" id="PF00348">
    <property type="entry name" value="polyprenyl_synt"/>
    <property type="match status" value="1"/>
</dbReference>
<keyword evidence="2" id="KW-0460">Magnesium</keyword>
<dbReference type="Proteomes" id="UP000324832">
    <property type="component" value="Unassembled WGS sequence"/>
</dbReference>
<dbReference type="PANTHER" id="PTHR12001">
    <property type="entry name" value="GERANYLGERANYL PYROPHOSPHATE SYNTHASE"/>
    <property type="match status" value="1"/>
</dbReference>
<evidence type="ECO:0000313" key="4">
    <source>
        <dbReference type="Proteomes" id="UP000324832"/>
    </source>
</evidence>
<sequence length="186" mass="21439">MLHVGTLLIDDIQDDTRMRRDTPAAHLVYGVPITTNASLQVIILALEKLLALQHPKVASVYSDGMMEIIRGQGIEIYWRDNFQCPTPKQFEDMIKQKTGHMIAMGPRIMQLFSENYHDYTELVLLVALYFQIRDDYCNLMKHEEIEEWPSLNNDQNKASSLYQSYTPLSNLVEKLSLIFFGNAPKT</sequence>
<dbReference type="GO" id="GO:0042811">
    <property type="term" value="P:pheromone biosynthetic process"/>
    <property type="evidence" value="ECO:0007669"/>
    <property type="project" value="UniProtKB-ARBA"/>
</dbReference>
<keyword evidence="4" id="KW-1185">Reference proteome</keyword>
<dbReference type="GO" id="GO:0008299">
    <property type="term" value="P:isoprenoid biosynthetic process"/>
    <property type="evidence" value="ECO:0007669"/>
    <property type="project" value="InterPro"/>
</dbReference>
<dbReference type="Gene3D" id="1.10.600.10">
    <property type="entry name" value="Farnesyl Diphosphate Synthase"/>
    <property type="match status" value="1"/>
</dbReference>
<name>A0A5E4QLX0_9NEOP</name>
<accession>A0A5E4QLX0</accession>
<gene>
    <name evidence="3" type="ORF">LSINAPIS_LOCUS9896</name>
</gene>
<proteinExistence type="predicted"/>
<organism evidence="3 4">
    <name type="scientific">Leptidea sinapis</name>
    <dbReference type="NCBI Taxonomy" id="189913"/>
    <lineage>
        <taxon>Eukaryota</taxon>
        <taxon>Metazoa</taxon>
        <taxon>Ecdysozoa</taxon>
        <taxon>Arthropoda</taxon>
        <taxon>Hexapoda</taxon>
        <taxon>Insecta</taxon>
        <taxon>Pterygota</taxon>
        <taxon>Neoptera</taxon>
        <taxon>Endopterygota</taxon>
        <taxon>Lepidoptera</taxon>
        <taxon>Glossata</taxon>
        <taxon>Ditrysia</taxon>
        <taxon>Papilionoidea</taxon>
        <taxon>Pieridae</taxon>
        <taxon>Dismorphiinae</taxon>
        <taxon>Leptidea</taxon>
    </lineage>
</organism>
<evidence type="ECO:0000256" key="2">
    <source>
        <dbReference type="ARBA" id="ARBA00022842"/>
    </source>
</evidence>
<evidence type="ECO:0000313" key="3">
    <source>
        <dbReference type="EMBL" id="VVC98904.1"/>
    </source>
</evidence>
<dbReference type="SUPFAM" id="SSF48576">
    <property type="entry name" value="Terpenoid synthases"/>
    <property type="match status" value="1"/>
</dbReference>
<dbReference type="PANTHER" id="PTHR12001:SF44">
    <property type="entry name" value="GERANYLGERANYL PYROPHOSPHATE SYNTHASE"/>
    <property type="match status" value="1"/>
</dbReference>
<dbReference type="InterPro" id="IPR000092">
    <property type="entry name" value="Polyprenyl_synt"/>
</dbReference>
<reference evidence="3 4" key="1">
    <citation type="submission" date="2017-07" db="EMBL/GenBank/DDBJ databases">
        <authorList>
            <person name="Talla V."/>
            <person name="Backstrom N."/>
        </authorList>
    </citation>
    <scope>NUCLEOTIDE SEQUENCE [LARGE SCALE GENOMIC DNA]</scope>
</reference>
<dbReference type="GO" id="GO:0046872">
    <property type="term" value="F:metal ion binding"/>
    <property type="evidence" value="ECO:0007669"/>
    <property type="project" value="UniProtKB-KW"/>
</dbReference>
<dbReference type="InterPro" id="IPR008949">
    <property type="entry name" value="Isoprenoid_synthase_dom_sf"/>
</dbReference>